<dbReference type="GO" id="GO:0051033">
    <property type="term" value="F:RNA transmembrane transporter activity"/>
    <property type="evidence" value="ECO:0007669"/>
    <property type="project" value="TreeGrafter"/>
</dbReference>
<sequence length="742" mass="84032">MYLALDLIASYLLDSVVSWGSLHVAIFDSRDSLIGHLDISANGPEETVTLCPQASGRKYFVLLTGTPNMHYTTEITDNVPEIFLNETKSFKASKTTLFKFKPTGDVTKKQLDITVLSHSDTVAYLKVSNICKQAMDTKYLDYSESSLRLTFGQKGKITLSKASPPSLLNTSGGFIYIAIALKNQNDKEKFGNLTLASSFDYSYGKPLVSLICVSFFGGILVSLWALLCFRDPYILLKEDNPVDSESLNSLTASNSYSHLKENLKSLFSSCWKEREAGNRDELRPLVRGVQRRTPLTWNELFGAMKKVLLGHWVARGPKTFSYTTCIVGFALMVGAFQFVFETWKEMIKSGDRDMCYYNDFCYRVSDYDIPFNLMISNLGYMIHGLILACSVWVMEAGLLAWCHRLACHRRSRSRLPEGQDELPNHCVKCPCIDAHLSNMSVPHFQPANGDEAVLLNAEAYKRKYSFSIGYSFAWALIFEGCFSMLYHFCPMKLTFQFDSAFMFVISGLIVVSLYNGTSFKECTVHGEAQVPVHSNNFFLFFIVPLYIFNYFGSLYFSDESNLSDGMKIAFITCLVAYALTLFCWIGKKLFLNVSNFRDCDVLTKIVSFILALSFVAIVLPVVYKRNFPNIFLFGCIFSSLLAICGKVIVEFWRSELSHWTVRKFAFHFLKGLYVLVTLGIMGTAVWIFLAKATTNKEETPSESRDLNRNCAWLGFFDDHDLWHILSSFSLLMGSYLVLYISK</sequence>
<evidence type="ECO:0000256" key="1">
    <source>
        <dbReference type="ARBA" id="ARBA00004141"/>
    </source>
</evidence>
<accession>A0AAD9QWR1</accession>
<dbReference type="Proteomes" id="UP001249851">
    <property type="component" value="Unassembled WGS sequence"/>
</dbReference>
<protein>
    <submittedName>
        <fullName evidence="9">SID1 transmembrane family member 1</fullName>
    </submittedName>
</protein>
<name>A0AAD9QWR1_ACRCE</name>
<feature type="transmembrane region" description="Helical" evidence="8">
    <location>
        <begin position="629"/>
        <end position="652"/>
    </location>
</feature>
<dbReference type="GO" id="GO:0005764">
    <property type="term" value="C:lysosome"/>
    <property type="evidence" value="ECO:0007669"/>
    <property type="project" value="TreeGrafter"/>
</dbReference>
<evidence type="ECO:0000313" key="9">
    <source>
        <dbReference type="EMBL" id="KAK2568927.1"/>
    </source>
</evidence>
<evidence type="ECO:0000256" key="2">
    <source>
        <dbReference type="ARBA" id="ARBA00006618"/>
    </source>
</evidence>
<evidence type="ECO:0000256" key="3">
    <source>
        <dbReference type="ARBA" id="ARBA00022692"/>
    </source>
</evidence>
<feature type="transmembrane region" description="Helical" evidence="8">
    <location>
        <begin position="500"/>
        <end position="516"/>
    </location>
</feature>
<keyword evidence="5 8" id="KW-1133">Transmembrane helix</keyword>
<keyword evidence="10" id="KW-1185">Reference proteome</keyword>
<comment type="similarity">
    <text evidence="2">Belongs to the SID1 family.</text>
</comment>
<dbReference type="PANTHER" id="PTHR12185:SF14">
    <property type="entry name" value="CHOLESTEROL UPTAKE PROTEIN 1"/>
    <property type="match status" value="1"/>
</dbReference>
<feature type="transmembrane region" description="Helical" evidence="8">
    <location>
        <begin position="537"/>
        <end position="556"/>
    </location>
</feature>
<comment type="subcellular location">
    <subcellularLocation>
        <location evidence="1">Membrane</location>
        <topology evidence="1">Multi-pass membrane protein</topology>
    </subcellularLocation>
</comment>
<feature type="transmembrane region" description="Helical" evidence="8">
    <location>
        <begin position="568"/>
        <end position="585"/>
    </location>
</feature>
<reference evidence="9" key="1">
    <citation type="journal article" date="2023" name="G3 (Bethesda)">
        <title>Whole genome assembly and annotation of the endangered Caribbean coral Acropora cervicornis.</title>
        <authorList>
            <person name="Selwyn J.D."/>
            <person name="Vollmer S.V."/>
        </authorList>
    </citation>
    <scope>NUCLEOTIDE SEQUENCE</scope>
    <source>
        <strain evidence="9">K2</strain>
    </source>
</reference>
<dbReference type="GO" id="GO:0003725">
    <property type="term" value="F:double-stranded RNA binding"/>
    <property type="evidence" value="ECO:0007669"/>
    <property type="project" value="TreeGrafter"/>
</dbReference>
<keyword evidence="6 8" id="KW-0472">Membrane</keyword>
<dbReference type="GO" id="GO:0005886">
    <property type="term" value="C:plasma membrane"/>
    <property type="evidence" value="ECO:0007669"/>
    <property type="project" value="TreeGrafter"/>
</dbReference>
<dbReference type="Pfam" id="PF13965">
    <property type="entry name" value="SID-1_RNA_chan"/>
    <property type="match status" value="2"/>
</dbReference>
<feature type="transmembrane region" description="Helical" evidence="8">
    <location>
        <begin position="605"/>
        <end position="623"/>
    </location>
</feature>
<proteinExistence type="inferred from homology"/>
<evidence type="ECO:0000256" key="5">
    <source>
        <dbReference type="ARBA" id="ARBA00022989"/>
    </source>
</evidence>
<gene>
    <name evidence="9" type="ORF">P5673_007001</name>
</gene>
<organism evidence="9 10">
    <name type="scientific">Acropora cervicornis</name>
    <name type="common">Staghorn coral</name>
    <dbReference type="NCBI Taxonomy" id="6130"/>
    <lineage>
        <taxon>Eukaryota</taxon>
        <taxon>Metazoa</taxon>
        <taxon>Cnidaria</taxon>
        <taxon>Anthozoa</taxon>
        <taxon>Hexacorallia</taxon>
        <taxon>Scleractinia</taxon>
        <taxon>Astrocoeniina</taxon>
        <taxon>Acroporidae</taxon>
        <taxon>Acropora</taxon>
    </lineage>
</organism>
<keyword evidence="3 8" id="KW-0812">Transmembrane</keyword>
<evidence type="ECO:0000256" key="7">
    <source>
        <dbReference type="ARBA" id="ARBA00023180"/>
    </source>
</evidence>
<dbReference type="PANTHER" id="PTHR12185">
    <property type="entry name" value="SID1 TRANSMEMBRANE FAMILY MEMEBER"/>
    <property type="match status" value="1"/>
</dbReference>
<keyword evidence="7" id="KW-0325">Glycoprotein</keyword>
<dbReference type="InterPro" id="IPR025958">
    <property type="entry name" value="SID1_TM_fam"/>
</dbReference>
<evidence type="ECO:0000256" key="6">
    <source>
        <dbReference type="ARBA" id="ARBA00023136"/>
    </source>
</evidence>
<feature type="transmembrane region" description="Helical" evidence="8">
    <location>
        <begin position="664"/>
        <end position="689"/>
    </location>
</feature>
<feature type="transmembrane region" description="Helical" evidence="8">
    <location>
        <begin position="721"/>
        <end position="740"/>
    </location>
</feature>
<feature type="transmembrane region" description="Helical" evidence="8">
    <location>
        <begin position="320"/>
        <end position="340"/>
    </location>
</feature>
<feature type="transmembrane region" description="Helical" evidence="8">
    <location>
        <begin position="207"/>
        <end position="229"/>
    </location>
</feature>
<feature type="transmembrane region" description="Helical" evidence="8">
    <location>
        <begin position="380"/>
        <end position="402"/>
    </location>
</feature>
<keyword evidence="4" id="KW-0732">Signal</keyword>
<evidence type="ECO:0000256" key="8">
    <source>
        <dbReference type="SAM" id="Phobius"/>
    </source>
</evidence>
<evidence type="ECO:0000256" key="4">
    <source>
        <dbReference type="ARBA" id="ARBA00022729"/>
    </source>
</evidence>
<reference evidence="9" key="2">
    <citation type="journal article" date="2023" name="Science">
        <title>Genomic signatures of disease resistance in endangered staghorn corals.</title>
        <authorList>
            <person name="Vollmer S.V."/>
            <person name="Selwyn J.D."/>
            <person name="Despard B.A."/>
            <person name="Roesel C.L."/>
        </authorList>
    </citation>
    <scope>NUCLEOTIDE SEQUENCE</scope>
    <source>
        <strain evidence="9">K2</strain>
    </source>
</reference>
<comment type="caution">
    <text evidence="9">The sequence shown here is derived from an EMBL/GenBank/DDBJ whole genome shotgun (WGS) entry which is preliminary data.</text>
</comment>
<dbReference type="EMBL" id="JARQWQ010000011">
    <property type="protein sequence ID" value="KAK2568927.1"/>
    <property type="molecule type" value="Genomic_DNA"/>
</dbReference>
<evidence type="ECO:0000313" key="10">
    <source>
        <dbReference type="Proteomes" id="UP001249851"/>
    </source>
</evidence>
<dbReference type="AlphaFoldDB" id="A0AAD9QWR1"/>
<feature type="transmembrane region" description="Helical" evidence="8">
    <location>
        <begin position="468"/>
        <end position="488"/>
    </location>
</feature>